<dbReference type="PANTHER" id="PTHR45947:SF3">
    <property type="entry name" value="SULFOQUINOVOSYL TRANSFERASE SQD2"/>
    <property type="match status" value="1"/>
</dbReference>
<proteinExistence type="predicted"/>
<organism evidence="4 5">
    <name type="scientific">Actinobacteria bacterium BACL2 MAG-120802-bin41</name>
    <dbReference type="NCBI Taxonomy" id="1655568"/>
    <lineage>
        <taxon>Bacteria</taxon>
        <taxon>Bacillati</taxon>
        <taxon>Actinomycetota</taxon>
        <taxon>Actinomycetes</taxon>
        <taxon>Actinomycetes incertae sedis</taxon>
        <taxon>ac1 cluster</taxon>
    </lineage>
</organism>
<dbReference type="InterPro" id="IPR050194">
    <property type="entry name" value="Glycosyltransferase_grp1"/>
</dbReference>
<evidence type="ECO:0000313" key="4">
    <source>
        <dbReference type="EMBL" id="KRO30641.1"/>
    </source>
</evidence>
<dbReference type="GO" id="GO:1901137">
    <property type="term" value="P:carbohydrate derivative biosynthetic process"/>
    <property type="evidence" value="ECO:0007669"/>
    <property type="project" value="UniProtKB-ARBA"/>
</dbReference>
<reference evidence="4 5" key="1">
    <citation type="submission" date="2015-10" db="EMBL/GenBank/DDBJ databases">
        <title>Metagenome-Assembled Genomes uncover a global brackish microbiome.</title>
        <authorList>
            <person name="Hugerth L.W."/>
            <person name="Larsson J."/>
            <person name="Alneberg J."/>
            <person name="Lindh M.V."/>
            <person name="Legrand C."/>
            <person name="Pinhassi J."/>
            <person name="Andersson A.F."/>
        </authorList>
    </citation>
    <scope>NUCLEOTIDE SEQUENCE [LARGE SCALE GENOMIC DNA]</scope>
    <source>
        <strain evidence="4">BACL2 MAG-120802-bin41</strain>
    </source>
</reference>
<dbReference type="Pfam" id="PF13439">
    <property type="entry name" value="Glyco_transf_4"/>
    <property type="match status" value="1"/>
</dbReference>
<dbReference type="CDD" id="cd03801">
    <property type="entry name" value="GT4_PimA-like"/>
    <property type="match status" value="1"/>
</dbReference>
<dbReference type="EMBL" id="LIAS01000082">
    <property type="protein sequence ID" value="KRO30641.1"/>
    <property type="molecule type" value="Genomic_DNA"/>
</dbReference>
<comment type="caution">
    <text evidence="4">The sequence shown here is derived from an EMBL/GenBank/DDBJ whole genome shotgun (WGS) entry which is preliminary data.</text>
</comment>
<keyword evidence="1 4" id="KW-0328">Glycosyltransferase</keyword>
<accession>A0A0R2NY08</accession>
<evidence type="ECO:0000313" key="5">
    <source>
        <dbReference type="Proteomes" id="UP000053941"/>
    </source>
</evidence>
<evidence type="ECO:0000256" key="2">
    <source>
        <dbReference type="ARBA" id="ARBA00022679"/>
    </source>
</evidence>
<dbReference type="AlphaFoldDB" id="A0A0R2NY08"/>
<dbReference type="SUPFAM" id="SSF53756">
    <property type="entry name" value="UDP-Glycosyltransferase/glycogen phosphorylase"/>
    <property type="match status" value="1"/>
</dbReference>
<keyword evidence="2 4" id="KW-0808">Transferase</keyword>
<name>A0A0R2NY08_9ACTN</name>
<evidence type="ECO:0000256" key="1">
    <source>
        <dbReference type="ARBA" id="ARBA00022676"/>
    </source>
</evidence>
<dbReference type="Proteomes" id="UP000053941">
    <property type="component" value="Unassembled WGS sequence"/>
</dbReference>
<dbReference type="GO" id="GO:0016758">
    <property type="term" value="F:hexosyltransferase activity"/>
    <property type="evidence" value="ECO:0007669"/>
    <property type="project" value="TreeGrafter"/>
</dbReference>
<dbReference type="PANTHER" id="PTHR45947">
    <property type="entry name" value="SULFOQUINOVOSYL TRANSFERASE SQD2"/>
    <property type="match status" value="1"/>
</dbReference>
<evidence type="ECO:0000259" key="3">
    <source>
        <dbReference type="Pfam" id="PF13439"/>
    </source>
</evidence>
<gene>
    <name evidence="4" type="ORF">ABR60_02570</name>
</gene>
<feature type="domain" description="Glycosyltransferase subfamily 4-like N-terminal" evidence="3">
    <location>
        <begin position="14"/>
        <end position="174"/>
    </location>
</feature>
<dbReference type="Gene3D" id="3.40.50.2000">
    <property type="entry name" value="Glycogen Phosphorylase B"/>
    <property type="match status" value="2"/>
</dbReference>
<dbReference type="Pfam" id="PF13692">
    <property type="entry name" value="Glyco_trans_1_4"/>
    <property type="match status" value="1"/>
</dbReference>
<protein>
    <submittedName>
        <fullName evidence="4">Alpha-(1-2)-phosphatidylinositol mannosyltransferase</fullName>
    </submittedName>
</protein>
<dbReference type="InterPro" id="IPR028098">
    <property type="entry name" value="Glyco_trans_4-like_N"/>
</dbReference>
<sequence length="390" mass="42543">MKIGLISPYAWDVPGGVQAHIRDLAYHYLDQGHEISVLAPASDESSIAENFVVSAGRPVAIPYNGAVARVLFGPVAASRVRQWVAGGDFDVLHLHEPAIPSLSLLACSIAEGPLVGTFHAAAPRQKVTFAIAPFLEPVIEKLRARIAVSEIARETLRIHLDTDAVVIPNGISADFYQRAEANPAWSRELTIGFIGRFSERRKGLNILLEAFPKIALVLPDVRLLIAGPGDGMEAMESVNPALRSRIRFLGRIEDEAKASFLKSISVYVAPNTGGESFGIILTEAMASGVPIVASNIPAFSQLLEDGKYGLLFENENASDLAEKLIRLLKDKELAGSYSELGSEYAKRFDWAQVGDEIMNVYLHARGEDEKVTLLSEARPWSRLFTRGEEE</sequence>